<name>A0ABQ9EXF8_TEGGR</name>
<sequence length="96" mass="11037">MAGWNSSSTFLKIALICLSLGLVLFVIGFATNSWVSGWTYHRYQLTFGLWKYHYCPPRAYCSTQKITSIYLTSQGMEAIKTLKIRKMFENNEIILA</sequence>
<dbReference type="Gene3D" id="1.20.140.150">
    <property type="match status" value="1"/>
</dbReference>
<evidence type="ECO:0000256" key="1">
    <source>
        <dbReference type="SAM" id="Phobius"/>
    </source>
</evidence>
<protein>
    <submittedName>
        <fullName evidence="2">Uncharacterized protein</fullName>
    </submittedName>
</protein>
<comment type="caution">
    <text evidence="2">The sequence shown here is derived from an EMBL/GenBank/DDBJ whole genome shotgun (WGS) entry which is preliminary data.</text>
</comment>
<keyword evidence="1" id="KW-0812">Transmembrane</keyword>
<evidence type="ECO:0000313" key="3">
    <source>
        <dbReference type="Proteomes" id="UP001217089"/>
    </source>
</evidence>
<dbReference type="EMBL" id="JARBDR010000657">
    <property type="protein sequence ID" value="KAJ8308485.1"/>
    <property type="molecule type" value="Genomic_DNA"/>
</dbReference>
<accession>A0ABQ9EXF8</accession>
<dbReference type="Proteomes" id="UP001217089">
    <property type="component" value="Unassembled WGS sequence"/>
</dbReference>
<keyword evidence="3" id="KW-1185">Reference proteome</keyword>
<keyword evidence="1" id="KW-1133">Transmembrane helix</keyword>
<proteinExistence type="predicted"/>
<organism evidence="2 3">
    <name type="scientific">Tegillarca granosa</name>
    <name type="common">Malaysian cockle</name>
    <name type="synonym">Anadara granosa</name>
    <dbReference type="NCBI Taxonomy" id="220873"/>
    <lineage>
        <taxon>Eukaryota</taxon>
        <taxon>Metazoa</taxon>
        <taxon>Spiralia</taxon>
        <taxon>Lophotrochozoa</taxon>
        <taxon>Mollusca</taxon>
        <taxon>Bivalvia</taxon>
        <taxon>Autobranchia</taxon>
        <taxon>Pteriomorphia</taxon>
        <taxon>Arcoida</taxon>
        <taxon>Arcoidea</taxon>
        <taxon>Arcidae</taxon>
        <taxon>Tegillarca</taxon>
    </lineage>
</organism>
<gene>
    <name evidence="2" type="ORF">KUTeg_013359</name>
</gene>
<evidence type="ECO:0000313" key="2">
    <source>
        <dbReference type="EMBL" id="KAJ8308485.1"/>
    </source>
</evidence>
<reference evidence="2 3" key="1">
    <citation type="submission" date="2022-12" db="EMBL/GenBank/DDBJ databases">
        <title>Chromosome-level genome of Tegillarca granosa.</title>
        <authorList>
            <person name="Kim J."/>
        </authorList>
    </citation>
    <scope>NUCLEOTIDE SEQUENCE [LARGE SCALE GENOMIC DNA]</scope>
    <source>
        <strain evidence="2">Teg-2019</strain>
        <tissue evidence="2">Adductor muscle</tissue>
    </source>
</reference>
<feature type="transmembrane region" description="Helical" evidence="1">
    <location>
        <begin position="13"/>
        <end position="35"/>
    </location>
</feature>
<keyword evidence="1" id="KW-0472">Membrane</keyword>